<evidence type="ECO:0000256" key="1">
    <source>
        <dbReference type="SAM" id="MobiDB-lite"/>
    </source>
</evidence>
<protein>
    <recommendedName>
        <fullName evidence="4">Helix-turn-helix domain-containing protein</fullName>
    </recommendedName>
</protein>
<evidence type="ECO:0008006" key="4">
    <source>
        <dbReference type="Google" id="ProtNLM"/>
    </source>
</evidence>
<keyword evidence="3" id="KW-1185">Reference proteome</keyword>
<evidence type="ECO:0000313" key="3">
    <source>
        <dbReference type="Proteomes" id="UP000005835"/>
    </source>
</evidence>
<dbReference type="Pfam" id="PF13730">
    <property type="entry name" value="HTH_36"/>
    <property type="match status" value="1"/>
</dbReference>
<dbReference type="STRING" id="742823.HMPREF9465_00893"/>
<dbReference type="HOGENOM" id="CLU_932902_0_0_4"/>
<dbReference type="InterPro" id="IPR036388">
    <property type="entry name" value="WH-like_DNA-bd_sf"/>
</dbReference>
<dbReference type="Gene3D" id="1.10.10.10">
    <property type="entry name" value="Winged helix-like DNA-binding domain superfamily/Winged helix DNA-binding domain"/>
    <property type="match status" value="1"/>
</dbReference>
<accession>K1KIA1</accession>
<dbReference type="RefSeq" id="WP_005434555.1">
    <property type="nucleotide sequence ID" value="NZ_JH815515.1"/>
</dbReference>
<sequence>MSYEAERWAREQTVGNSTAKAVLRELAFCHNRKTGDCFPSLKKIARVLEIKKADTVLSAIRRLEDGGFISRKMVRDDETGQILRTEYTFIGFDATEWSSSKGEEGYPKNQDTPSKNRDTVSQKLECGYPENRVGVSQKTGRGYPENRDVTMNLTKKLTNEAISPREEVHPGEEVCPRKDLYPEPIKSQEKNQEVIGQLQAVEPLDALCEPVAPKPKKSRAKPKTSCPFSSGDAIPPAYLEYARQKHPSIDAQAEFTKFVDFHLSKDNRYCDWYAAWRTWATNAEEYARKRAPSYRPAYGGFREKRQCDRVYDPDDPV</sequence>
<dbReference type="OrthoDB" id="8902819at2"/>
<dbReference type="AlphaFoldDB" id="K1KIA1"/>
<organism evidence="2 3">
    <name type="scientific">Sutterella wadsworthensis 2_1_59BFAA</name>
    <dbReference type="NCBI Taxonomy" id="742823"/>
    <lineage>
        <taxon>Bacteria</taxon>
        <taxon>Pseudomonadati</taxon>
        <taxon>Pseudomonadota</taxon>
        <taxon>Betaproteobacteria</taxon>
        <taxon>Burkholderiales</taxon>
        <taxon>Sutterellaceae</taxon>
        <taxon>Sutterella</taxon>
    </lineage>
</organism>
<reference evidence="2 3" key="1">
    <citation type="submission" date="2012-05" db="EMBL/GenBank/DDBJ databases">
        <title>The Genome Sequence of Sutterella wadsworthensis 2_1_59BFAA.</title>
        <authorList>
            <consortium name="The Broad Institute Genome Sequencing Platform"/>
            <person name="Earl A."/>
            <person name="Ward D."/>
            <person name="Feldgarden M."/>
            <person name="Gevers D."/>
            <person name="Daigneault M."/>
            <person name="Strauss J."/>
            <person name="Allen-Vercoe E."/>
            <person name="Walker B."/>
            <person name="Young S.K."/>
            <person name="Zeng Q."/>
            <person name="Gargeya S."/>
            <person name="Fitzgerald M."/>
            <person name="Haas B."/>
            <person name="Abouelleil A."/>
            <person name="Alvarado L."/>
            <person name="Arachchi H.M."/>
            <person name="Berlin A.M."/>
            <person name="Chapman S.B."/>
            <person name="Goldberg J."/>
            <person name="Griggs A."/>
            <person name="Gujja S."/>
            <person name="Hansen M."/>
            <person name="Howarth C."/>
            <person name="Imamovic A."/>
            <person name="Larimer J."/>
            <person name="McCowen C."/>
            <person name="Montmayeur A."/>
            <person name="Murphy C."/>
            <person name="Neiman D."/>
            <person name="Pearson M."/>
            <person name="Priest M."/>
            <person name="Roberts A."/>
            <person name="Saif S."/>
            <person name="Shea T."/>
            <person name="Sisk P."/>
            <person name="Sykes S."/>
            <person name="Wortman J."/>
            <person name="Nusbaum C."/>
            <person name="Birren B."/>
        </authorList>
    </citation>
    <scope>NUCLEOTIDE SEQUENCE [LARGE SCALE GENOMIC DNA]</scope>
    <source>
        <strain evidence="2 3">2_1_59BFAA</strain>
    </source>
</reference>
<dbReference type="Proteomes" id="UP000005835">
    <property type="component" value="Unassembled WGS sequence"/>
</dbReference>
<feature type="region of interest" description="Disordered" evidence="1">
    <location>
        <begin position="98"/>
        <end position="121"/>
    </location>
</feature>
<evidence type="ECO:0000313" key="2">
    <source>
        <dbReference type="EMBL" id="EKB31494.1"/>
    </source>
</evidence>
<name>K1KIA1_9BURK</name>
<gene>
    <name evidence="2" type="ORF">HMPREF9465_00893</name>
</gene>
<comment type="caution">
    <text evidence="2">The sequence shown here is derived from an EMBL/GenBank/DDBJ whole genome shotgun (WGS) entry which is preliminary data.</text>
</comment>
<dbReference type="EMBL" id="ADMG01000023">
    <property type="protein sequence ID" value="EKB31494.1"/>
    <property type="molecule type" value="Genomic_DNA"/>
</dbReference>
<proteinExistence type="predicted"/>